<evidence type="ECO:0000313" key="2">
    <source>
        <dbReference type="EMBL" id="MFC3834866.1"/>
    </source>
</evidence>
<feature type="transmembrane region" description="Helical" evidence="1">
    <location>
        <begin position="44"/>
        <end position="72"/>
    </location>
</feature>
<organism evidence="2 3">
    <name type="scientific">Deinococcus rufus</name>
    <dbReference type="NCBI Taxonomy" id="2136097"/>
    <lineage>
        <taxon>Bacteria</taxon>
        <taxon>Thermotogati</taxon>
        <taxon>Deinococcota</taxon>
        <taxon>Deinococci</taxon>
        <taxon>Deinococcales</taxon>
        <taxon>Deinococcaceae</taxon>
        <taxon>Deinococcus</taxon>
    </lineage>
</organism>
<name>A0ABV7ZF09_9DEIO</name>
<evidence type="ECO:0000313" key="3">
    <source>
        <dbReference type="Proteomes" id="UP001595803"/>
    </source>
</evidence>
<dbReference type="RefSeq" id="WP_322472185.1">
    <property type="nucleotide sequence ID" value="NZ_JBHRZG010000024.1"/>
</dbReference>
<protein>
    <submittedName>
        <fullName evidence="2">Uncharacterized protein</fullName>
    </submittedName>
</protein>
<keyword evidence="1" id="KW-1133">Transmembrane helix</keyword>
<keyword evidence="1" id="KW-0472">Membrane</keyword>
<comment type="caution">
    <text evidence="2">The sequence shown here is derived from an EMBL/GenBank/DDBJ whole genome shotgun (WGS) entry which is preliminary data.</text>
</comment>
<gene>
    <name evidence="2" type="ORF">ACFOSB_18565</name>
</gene>
<keyword evidence="3" id="KW-1185">Reference proteome</keyword>
<reference evidence="3" key="1">
    <citation type="journal article" date="2019" name="Int. J. Syst. Evol. Microbiol.">
        <title>The Global Catalogue of Microorganisms (GCM) 10K type strain sequencing project: providing services to taxonomists for standard genome sequencing and annotation.</title>
        <authorList>
            <consortium name="The Broad Institute Genomics Platform"/>
            <consortium name="The Broad Institute Genome Sequencing Center for Infectious Disease"/>
            <person name="Wu L."/>
            <person name="Ma J."/>
        </authorList>
    </citation>
    <scope>NUCLEOTIDE SEQUENCE [LARGE SCALE GENOMIC DNA]</scope>
    <source>
        <strain evidence="3">CCTCC AB 2017081</strain>
    </source>
</reference>
<feature type="transmembrane region" description="Helical" evidence="1">
    <location>
        <begin position="12"/>
        <end position="32"/>
    </location>
</feature>
<proteinExistence type="predicted"/>
<sequence length="306" mass="32895">MIPELHLLPPALSWIVHPAAAFALIHWAGILYSRRGRVPGDVLWAAGIIVVIGVLGAAWVAHPAAGMLLGFFGQRAFRRWSGHVPALLAGLVAAAAFMALGATWLMFPLTVMAVIWATTAGLTGRQVDLDERLPQPAALPEHAGGLPVIGTENREAVPVTSTSTVTAATRTAVPDAFTALHLDERLPGDIRAQLAALDLRTAEALTHLRALGQEGSEGAYVARTIRDEYAPASVRAYLNLPRTRADVTPIEDGKTGRDLLREQLDLLLNAVQDILDATLHAGGQELLTHQRFLREKFGKKARELDV</sequence>
<feature type="transmembrane region" description="Helical" evidence="1">
    <location>
        <begin position="84"/>
        <end position="107"/>
    </location>
</feature>
<accession>A0ABV7ZF09</accession>
<dbReference type="Proteomes" id="UP001595803">
    <property type="component" value="Unassembled WGS sequence"/>
</dbReference>
<keyword evidence="1" id="KW-0812">Transmembrane</keyword>
<dbReference type="EMBL" id="JBHRZG010000024">
    <property type="protein sequence ID" value="MFC3834866.1"/>
    <property type="molecule type" value="Genomic_DNA"/>
</dbReference>
<evidence type="ECO:0000256" key="1">
    <source>
        <dbReference type="SAM" id="Phobius"/>
    </source>
</evidence>